<gene>
    <name evidence="2" type="ORF">H6A32_11945</name>
</gene>
<dbReference type="Proteomes" id="UP000775686">
    <property type="component" value="Unassembled WGS sequence"/>
</dbReference>
<dbReference type="InterPro" id="IPR001173">
    <property type="entry name" value="Glyco_trans_2-like"/>
</dbReference>
<keyword evidence="3" id="KW-1185">Reference proteome</keyword>
<comment type="caution">
    <text evidence="2">The sequence shown here is derived from an EMBL/GenBank/DDBJ whole genome shotgun (WGS) entry which is preliminary data.</text>
</comment>
<dbReference type="CDD" id="cd00761">
    <property type="entry name" value="Glyco_tranf_GTA_type"/>
    <property type="match status" value="1"/>
</dbReference>
<dbReference type="EMBL" id="JACJKH010000022">
    <property type="protein sequence ID" value="MBM6745007.1"/>
    <property type="molecule type" value="Genomic_DNA"/>
</dbReference>
<dbReference type="Pfam" id="PF00535">
    <property type="entry name" value="Glycos_transf_2"/>
    <property type="match status" value="1"/>
</dbReference>
<organism evidence="2 3">
    <name type="scientific">Drancourtella massiliensis</name>
    <dbReference type="NCBI Taxonomy" id="1632013"/>
    <lineage>
        <taxon>Bacteria</taxon>
        <taxon>Bacillati</taxon>
        <taxon>Bacillota</taxon>
        <taxon>Clostridia</taxon>
        <taxon>Eubacteriales</taxon>
        <taxon>Oscillospiraceae</taxon>
        <taxon>Drancourtella</taxon>
    </lineage>
</organism>
<dbReference type="Gene3D" id="3.90.550.10">
    <property type="entry name" value="Spore Coat Polysaccharide Biosynthesis Protein SpsA, Chain A"/>
    <property type="match status" value="1"/>
</dbReference>
<proteinExistence type="predicted"/>
<name>A0ABS2EJ99_9FIRM</name>
<dbReference type="InterPro" id="IPR029044">
    <property type="entry name" value="Nucleotide-diphossugar_trans"/>
</dbReference>
<dbReference type="SUPFAM" id="SSF53448">
    <property type="entry name" value="Nucleotide-diphospho-sugar transferases"/>
    <property type="match status" value="1"/>
</dbReference>
<evidence type="ECO:0000259" key="1">
    <source>
        <dbReference type="Pfam" id="PF00535"/>
    </source>
</evidence>
<reference evidence="2 3" key="1">
    <citation type="journal article" date="2021" name="Sci. Rep.">
        <title>The distribution of antibiotic resistance genes in chicken gut microbiota commensals.</title>
        <authorList>
            <person name="Juricova H."/>
            <person name="Matiasovicova J."/>
            <person name="Kubasova T."/>
            <person name="Cejkova D."/>
            <person name="Rychlik I."/>
        </authorList>
    </citation>
    <scope>NUCLEOTIDE SEQUENCE [LARGE SCALE GENOMIC DNA]</scope>
    <source>
        <strain evidence="2 3">An770</strain>
    </source>
</reference>
<sequence>MFSENDVQVLVVTTQKNDGLELYRRMNLQTDAVISNQGNEVSYKENILNGKKIQFVSNSHKGVGKNRNMALAYADRQICILADDDMHYQDSYAKKIVKYFNKIPKADIIIFNIETIGHETRARKMIRKTHRVYKWNCLKYGAARIAVRLDRLKYANVHFSTLFGGGAKYSAGEDSLFLIECLNKGLKIYAVPILIADIKQEESSWFNGYDKKYFYDKGVLYKQISKYGCYAFCVLDIIRHRKLYKSNLSMIQIYKTMLEGMKARI</sequence>
<evidence type="ECO:0000313" key="3">
    <source>
        <dbReference type="Proteomes" id="UP000775686"/>
    </source>
</evidence>
<evidence type="ECO:0000313" key="2">
    <source>
        <dbReference type="EMBL" id="MBM6745007.1"/>
    </source>
</evidence>
<dbReference type="RefSeq" id="WP_204864444.1">
    <property type="nucleotide sequence ID" value="NZ_JACJKH010000022.1"/>
</dbReference>
<accession>A0ABS2EJ99</accession>
<feature type="domain" description="Glycosyltransferase 2-like" evidence="1">
    <location>
        <begin position="49"/>
        <end position="135"/>
    </location>
</feature>
<protein>
    <submittedName>
        <fullName evidence="2">Glycosyltransferase</fullName>
    </submittedName>
</protein>